<name>A0ABP9UPN9_9BACT</name>
<comment type="caution">
    <text evidence="1">The sequence shown here is derived from an EMBL/GenBank/DDBJ whole genome shotgun (WGS) entry which is preliminary data.</text>
</comment>
<evidence type="ECO:0000313" key="1">
    <source>
        <dbReference type="EMBL" id="GAA5483309.1"/>
    </source>
</evidence>
<evidence type="ECO:0000313" key="2">
    <source>
        <dbReference type="Proteomes" id="UP001476282"/>
    </source>
</evidence>
<dbReference type="EMBL" id="BAABRI010000013">
    <property type="protein sequence ID" value="GAA5483309.1"/>
    <property type="molecule type" value="Genomic_DNA"/>
</dbReference>
<evidence type="ECO:0008006" key="3">
    <source>
        <dbReference type="Google" id="ProtNLM"/>
    </source>
</evidence>
<proteinExistence type="predicted"/>
<protein>
    <recommendedName>
        <fullName evidence="3">Transposase</fullName>
    </recommendedName>
</protein>
<dbReference type="Proteomes" id="UP001476282">
    <property type="component" value="Unassembled WGS sequence"/>
</dbReference>
<sequence length="55" mass="6550">MAAGLRGFAVSKSDLGRVQSYIESQAEHHRKTSFQEEFRKFLEVHDIEFDERHLW</sequence>
<accession>A0ABP9UPN9</accession>
<gene>
    <name evidence="1" type="ORF">Hsar01_02539</name>
</gene>
<organism evidence="1 2">
    <name type="scientific">Haloferula sargassicola</name>
    <dbReference type="NCBI Taxonomy" id="490096"/>
    <lineage>
        <taxon>Bacteria</taxon>
        <taxon>Pseudomonadati</taxon>
        <taxon>Verrucomicrobiota</taxon>
        <taxon>Verrucomicrobiia</taxon>
        <taxon>Verrucomicrobiales</taxon>
        <taxon>Verrucomicrobiaceae</taxon>
        <taxon>Haloferula</taxon>
    </lineage>
</organism>
<keyword evidence="2" id="KW-1185">Reference proteome</keyword>
<reference evidence="1 2" key="1">
    <citation type="submission" date="2024-02" db="EMBL/GenBank/DDBJ databases">
        <title>Haloferula sargassicola NBRC 104335.</title>
        <authorList>
            <person name="Ichikawa N."/>
            <person name="Katano-Makiyama Y."/>
            <person name="Hidaka K."/>
        </authorList>
    </citation>
    <scope>NUCLEOTIDE SEQUENCE [LARGE SCALE GENOMIC DNA]</scope>
    <source>
        <strain evidence="1 2">NBRC 104335</strain>
    </source>
</reference>